<organism evidence="2 3">
    <name type="scientific">Leucothrix pacifica</name>
    <dbReference type="NCBI Taxonomy" id="1247513"/>
    <lineage>
        <taxon>Bacteria</taxon>
        <taxon>Pseudomonadati</taxon>
        <taxon>Pseudomonadota</taxon>
        <taxon>Gammaproteobacteria</taxon>
        <taxon>Thiotrichales</taxon>
        <taxon>Thiotrichaceae</taxon>
        <taxon>Leucothrix</taxon>
    </lineage>
</organism>
<evidence type="ECO:0000256" key="1">
    <source>
        <dbReference type="SAM" id="Phobius"/>
    </source>
</evidence>
<protein>
    <submittedName>
        <fullName evidence="2">Uncharacterized protein</fullName>
    </submittedName>
</protein>
<sequence length="70" mass="8336">MLKYLAIFLALLLSQYAMDYFILSHKLRWFPLINTLIGLVIIFIIEKHLPKKQGPDITPPNKKEMWEKHN</sequence>
<keyword evidence="1" id="KW-0472">Membrane</keyword>
<comment type="caution">
    <text evidence="2">The sequence shown here is derived from an EMBL/GenBank/DDBJ whole genome shotgun (WGS) entry which is preliminary data.</text>
</comment>
<evidence type="ECO:0000313" key="2">
    <source>
        <dbReference type="EMBL" id="PWQ95434.1"/>
    </source>
</evidence>
<gene>
    <name evidence="2" type="ORF">DKW60_15270</name>
</gene>
<keyword evidence="3" id="KW-1185">Reference proteome</keyword>
<keyword evidence="1" id="KW-0812">Transmembrane</keyword>
<accession>A0A317CA08</accession>
<reference evidence="2 3" key="1">
    <citation type="submission" date="2018-05" db="EMBL/GenBank/DDBJ databases">
        <title>Leucothrix arctica sp. nov., isolated from Arctic seawater.</title>
        <authorList>
            <person name="Choi A."/>
            <person name="Baek K."/>
        </authorList>
    </citation>
    <scope>NUCLEOTIDE SEQUENCE [LARGE SCALE GENOMIC DNA]</scope>
    <source>
        <strain evidence="2 3">JCM 18388</strain>
    </source>
</reference>
<keyword evidence="1" id="KW-1133">Transmembrane helix</keyword>
<feature type="transmembrane region" description="Helical" evidence="1">
    <location>
        <begin position="27"/>
        <end position="45"/>
    </location>
</feature>
<dbReference type="Proteomes" id="UP000245539">
    <property type="component" value="Unassembled WGS sequence"/>
</dbReference>
<dbReference type="EMBL" id="QGKM01000046">
    <property type="protein sequence ID" value="PWQ95434.1"/>
    <property type="molecule type" value="Genomic_DNA"/>
</dbReference>
<proteinExistence type="predicted"/>
<dbReference type="AlphaFoldDB" id="A0A317CA08"/>
<name>A0A317CA08_9GAMM</name>
<evidence type="ECO:0000313" key="3">
    <source>
        <dbReference type="Proteomes" id="UP000245539"/>
    </source>
</evidence>